<evidence type="ECO:0000259" key="5">
    <source>
        <dbReference type="PROSITE" id="PS51192"/>
    </source>
</evidence>
<evidence type="ECO:0000256" key="2">
    <source>
        <dbReference type="ARBA" id="ARBA00022801"/>
    </source>
</evidence>
<keyword evidence="8" id="KW-1185">Reference proteome</keyword>
<dbReference type="PANTHER" id="PTHR47961">
    <property type="entry name" value="DNA POLYMERASE THETA, PUTATIVE (AFU_ORTHOLOGUE AFUA_1G05260)-RELATED"/>
    <property type="match status" value="1"/>
</dbReference>
<dbReference type="SMART" id="SM00487">
    <property type="entry name" value="DEXDc"/>
    <property type="match status" value="1"/>
</dbReference>
<evidence type="ECO:0000256" key="3">
    <source>
        <dbReference type="ARBA" id="ARBA00022806"/>
    </source>
</evidence>
<feature type="domain" description="Helicase ATP-binding" evidence="5">
    <location>
        <begin position="147"/>
        <end position="313"/>
    </location>
</feature>
<dbReference type="GO" id="GO:0004386">
    <property type="term" value="F:helicase activity"/>
    <property type="evidence" value="ECO:0007669"/>
    <property type="project" value="UniProtKB-KW"/>
</dbReference>
<protein>
    <submittedName>
        <fullName evidence="7">Replicative superfamily II helicase</fullName>
    </submittedName>
</protein>
<feature type="domain" description="Helicase C-terminal" evidence="6">
    <location>
        <begin position="373"/>
        <end position="566"/>
    </location>
</feature>
<dbReference type="EMBL" id="FOSD01000003">
    <property type="protein sequence ID" value="SFJ92409.1"/>
    <property type="molecule type" value="Genomic_DNA"/>
</dbReference>
<reference evidence="7 8" key="1">
    <citation type="submission" date="2016-10" db="EMBL/GenBank/DDBJ databases">
        <authorList>
            <person name="Varghese N."/>
            <person name="Submissions S."/>
        </authorList>
    </citation>
    <scope>NUCLEOTIDE SEQUENCE [LARGE SCALE GENOMIC DNA]</scope>
    <source>
        <strain evidence="7 8">YR512</strain>
    </source>
</reference>
<keyword evidence="4" id="KW-0067">ATP-binding</keyword>
<evidence type="ECO:0000256" key="4">
    <source>
        <dbReference type="ARBA" id="ARBA00022840"/>
    </source>
</evidence>
<accession>A0A1I3VBN5</accession>
<dbReference type="PROSITE" id="PS51192">
    <property type="entry name" value="HELICASE_ATP_BIND_1"/>
    <property type="match status" value="1"/>
</dbReference>
<dbReference type="InterPro" id="IPR027417">
    <property type="entry name" value="P-loop_NTPase"/>
</dbReference>
<gene>
    <name evidence="7" type="ORF">SAMN05518863_103334</name>
</gene>
<dbReference type="PANTHER" id="PTHR47961:SF6">
    <property type="entry name" value="DNA-DIRECTED DNA POLYMERASE"/>
    <property type="match status" value="1"/>
</dbReference>
<evidence type="ECO:0000313" key="8">
    <source>
        <dbReference type="Proteomes" id="UP000198841"/>
    </source>
</evidence>
<dbReference type="RefSeq" id="WP_091003620.1">
    <property type="nucleotide sequence ID" value="NZ_FOSD01000003.1"/>
</dbReference>
<dbReference type="InterPro" id="IPR014001">
    <property type="entry name" value="Helicase_ATP-bd"/>
</dbReference>
<dbReference type="InterPro" id="IPR001650">
    <property type="entry name" value="Helicase_C-like"/>
</dbReference>
<dbReference type="InterPro" id="IPR011545">
    <property type="entry name" value="DEAD/DEAH_box_helicase_dom"/>
</dbReference>
<keyword evidence="1" id="KW-0547">Nucleotide-binding</keyword>
<evidence type="ECO:0000313" key="7">
    <source>
        <dbReference type="EMBL" id="SFJ92409.1"/>
    </source>
</evidence>
<sequence length="827" mass="94893">MNDKEILKYLLEYESKYFGSKLGLILGKQESLDEQLLKNALSILSKISRSEASDQSKQLAIAIISLIWTHCDPVLHDSLRQFLTPVLSAIGFSPSNNMIDPLLKKEGAYSYHGSYFDKLKIVLNDFKNQITIGDKSYILTSFQHGIWKSLDVNKVIGISAPTSAGKSFIIYLRIIQMILNGATRIVYVVPTLSLISQVTSDLSLLLKKHGIPRMSVLNSFDKNLDSFIYVLTQERTITVFSDEEIENLDLLVVDEIQNIEKLDDDKDERSKILYDVLMDLRFGVNVNKIILSGPRLRKIGNLAFELFGEATDEKTTESPPVLNITYSISKDKKDYYLNQYTNLLTHPIRVKIDNKEKIAGFGQVQYTDKFNSYINDIINSLRGDVNIIFSPTANQARQSAKELCRIIPLKWSKELTELSVYFRESVHPHYELAEFVNYGIAYHTGKIPLHVRKSLEYAASNQLISNLFCTTTLMQGVNLPAKNIIIRNPNLYTKSRGENIKLSPYEFANLRGRAGRLLVDFIGRTIVLDESAFEDSKNSEESVFSGDYKEIKTGYDEIYERDSDFINEVLVNPYQHENERSKSIITYIRHTLYKYGRDGSKRLENVGIMLDDVTINETLKELAKVTVDREVVLGNRYWDPMDLNLIYDLFKRSNKNLPNTLFKKDLYEVLLYWLKAMRDNFPYYYDKYIGKSVYDDGYLYGIARSAESWAREKSLVNILTDRFPMVDEDLQNKLDKEIEKLTKYVSYGLPMLLKPIADFSGTSGIISQIELGMFNESTKYLSDRGVPRETAIRITILLGIKTAEELNLPLAYTMLNSWEKQHISHLV</sequence>
<organism evidence="7 8">
    <name type="scientific">Candidatus Pantoea symbiotica</name>
    <dbReference type="NCBI Taxonomy" id="1884370"/>
    <lineage>
        <taxon>Bacteria</taxon>
        <taxon>Pseudomonadati</taxon>
        <taxon>Pseudomonadota</taxon>
        <taxon>Gammaproteobacteria</taxon>
        <taxon>Enterobacterales</taxon>
        <taxon>Erwiniaceae</taxon>
        <taxon>Pantoea</taxon>
    </lineage>
</organism>
<dbReference type="Pfam" id="PF00270">
    <property type="entry name" value="DEAD"/>
    <property type="match status" value="1"/>
</dbReference>
<proteinExistence type="predicted"/>
<dbReference type="InterPro" id="IPR050474">
    <property type="entry name" value="Hel308_SKI2-like"/>
</dbReference>
<dbReference type="Gene3D" id="3.40.50.300">
    <property type="entry name" value="P-loop containing nucleotide triphosphate hydrolases"/>
    <property type="match status" value="2"/>
</dbReference>
<evidence type="ECO:0000259" key="6">
    <source>
        <dbReference type="PROSITE" id="PS51194"/>
    </source>
</evidence>
<dbReference type="SUPFAM" id="SSF52540">
    <property type="entry name" value="P-loop containing nucleoside triphosphate hydrolases"/>
    <property type="match status" value="2"/>
</dbReference>
<keyword evidence="2" id="KW-0378">Hydrolase</keyword>
<keyword evidence="3 7" id="KW-0347">Helicase</keyword>
<name>A0A1I3VBN5_9GAMM</name>
<evidence type="ECO:0000256" key="1">
    <source>
        <dbReference type="ARBA" id="ARBA00022741"/>
    </source>
</evidence>
<dbReference type="PROSITE" id="PS51194">
    <property type="entry name" value="HELICASE_CTER"/>
    <property type="match status" value="1"/>
</dbReference>
<comment type="caution">
    <text evidence="7">The sequence shown here is derived from an EMBL/GenBank/DDBJ whole genome shotgun (WGS) entry which is preliminary data.</text>
</comment>
<dbReference type="Proteomes" id="UP000198841">
    <property type="component" value="Unassembled WGS sequence"/>
</dbReference>